<dbReference type="InterPro" id="IPR006153">
    <property type="entry name" value="Cation/H_exchanger_TM"/>
</dbReference>
<dbReference type="EMBL" id="KQ971343">
    <property type="protein sequence ID" value="EFA03176.1"/>
    <property type="molecule type" value="Genomic_DNA"/>
</dbReference>
<dbReference type="AlphaFoldDB" id="D6WP20"/>
<feature type="transmembrane region" description="Helical" evidence="7">
    <location>
        <begin position="377"/>
        <end position="396"/>
    </location>
</feature>
<feature type="transmembrane region" description="Helical" evidence="7">
    <location>
        <begin position="163"/>
        <end position="185"/>
    </location>
</feature>
<dbReference type="PANTHER" id="PTHR31102">
    <property type="match status" value="1"/>
</dbReference>
<sequence length="643" mass="70352">MSVDQDPIVSSEPSPTSHLEVPPHNRKVSIIEGLHGHDNLAFESPRSRKVSANSEHAEIGPVRKKSILHNAHPVENLSLSAHTDSGKQVNGDLRSKKNSVTESLHSKTRFSETGEEENDDRSWWYLFCLKCRQEETHPSWQPPVWPRICPYPFCPTYRQFSRMIALALIGTLSWCILYAIVGATAAPGGHLFQLILLCICAHFGGWLMSLTTLPALIGMLFTGMLLQNLGIVNIDDSFAHITKELRHVALVIILIRAGLDLEPDALKRLKFTVIKLGLGPWVVETGIVAVLSRYFLDLPWDFALLLATIVAAVSPAVVVPCLFRLRTRGYGVAKGIPTLIIAVAGIDDAVSVAIFGIVKSIMFSNDSLTFQILQGPISVLGGLGFGLLWGIICNYAPERHDPFMVPLRVLLLLVGGMISVFGSELIGYGGAGPLACVSVAFVSLYCWSRQGWEIEDNPAATAFEIFWMIFEPVLFSITGAQVKLDELDGYIVSIGVAILIAGIVIRIAVTVLLGIGCKLNLKEKIFVALAWMSKATVQAALGPLTLGVVKENTEEHDYAEKILMVCVMSIILTAPTGAILIILGGPRLLTKTKFPEVPEGWRRSHRPSIRDISIIDEEEERDENVEASMSTTVSQKDSPKGET</sequence>
<feature type="transmembrane region" description="Helical" evidence="7">
    <location>
        <begin position="428"/>
        <end position="447"/>
    </location>
</feature>
<dbReference type="GO" id="GO:0015297">
    <property type="term" value="F:antiporter activity"/>
    <property type="evidence" value="ECO:0007669"/>
    <property type="project" value="InterPro"/>
</dbReference>
<feature type="transmembrane region" description="Helical" evidence="7">
    <location>
        <begin position="562"/>
        <end position="583"/>
    </location>
</feature>
<reference evidence="9 10" key="1">
    <citation type="journal article" date="2008" name="Nature">
        <title>The genome of the model beetle and pest Tribolium castaneum.</title>
        <authorList>
            <consortium name="Tribolium Genome Sequencing Consortium"/>
            <person name="Richards S."/>
            <person name="Gibbs R.A."/>
            <person name="Weinstock G.M."/>
            <person name="Brown S.J."/>
            <person name="Denell R."/>
            <person name="Beeman R.W."/>
            <person name="Gibbs R."/>
            <person name="Beeman R.W."/>
            <person name="Brown S.J."/>
            <person name="Bucher G."/>
            <person name="Friedrich M."/>
            <person name="Grimmelikhuijzen C.J."/>
            <person name="Klingler M."/>
            <person name="Lorenzen M."/>
            <person name="Richards S."/>
            <person name="Roth S."/>
            <person name="Schroder R."/>
            <person name="Tautz D."/>
            <person name="Zdobnov E.M."/>
            <person name="Muzny D."/>
            <person name="Gibbs R.A."/>
            <person name="Weinstock G.M."/>
            <person name="Attaway T."/>
            <person name="Bell S."/>
            <person name="Buhay C.J."/>
            <person name="Chandrabose M.N."/>
            <person name="Chavez D."/>
            <person name="Clerk-Blankenburg K.P."/>
            <person name="Cree A."/>
            <person name="Dao M."/>
            <person name="Davis C."/>
            <person name="Chacko J."/>
            <person name="Dinh H."/>
            <person name="Dugan-Rocha S."/>
            <person name="Fowler G."/>
            <person name="Garner T.T."/>
            <person name="Garnes J."/>
            <person name="Gnirke A."/>
            <person name="Hawes A."/>
            <person name="Hernandez J."/>
            <person name="Hines S."/>
            <person name="Holder M."/>
            <person name="Hume J."/>
            <person name="Jhangiani S.N."/>
            <person name="Joshi V."/>
            <person name="Khan Z.M."/>
            <person name="Jackson L."/>
            <person name="Kovar C."/>
            <person name="Kowis A."/>
            <person name="Lee S."/>
            <person name="Lewis L.R."/>
            <person name="Margolis J."/>
            <person name="Morgan M."/>
            <person name="Nazareth L.V."/>
            <person name="Nguyen N."/>
            <person name="Okwuonu G."/>
            <person name="Parker D."/>
            <person name="Richards S."/>
            <person name="Ruiz S.J."/>
            <person name="Santibanez J."/>
            <person name="Savard J."/>
            <person name="Scherer S.E."/>
            <person name="Schneider B."/>
            <person name="Sodergren E."/>
            <person name="Tautz D."/>
            <person name="Vattahil S."/>
            <person name="Villasana D."/>
            <person name="White C.S."/>
            <person name="Wright R."/>
            <person name="Park Y."/>
            <person name="Beeman R.W."/>
            <person name="Lord J."/>
            <person name="Oppert B."/>
            <person name="Lorenzen M."/>
            <person name="Brown S."/>
            <person name="Wang L."/>
            <person name="Savard J."/>
            <person name="Tautz D."/>
            <person name="Richards S."/>
            <person name="Weinstock G."/>
            <person name="Gibbs R.A."/>
            <person name="Liu Y."/>
            <person name="Worley K."/>
            <person name="Weinstock G."/>
            <person name="Elsik C.G."/>
            <person name="Reese J.T."/>
            <person name="Elhaik E."/>
            <person name="Landan G."/>
            <person name="Graur D."/>
            <person name="Arensburger P."/>
            <person name="Atkinson P."/>
            <person name="Beeman R.W."/>
            <person name="Beidler J."/>
            <person name="Brown S.J."/>
            <person name="Demuth J.P."/>
            <person name="Drury D.W."/>
            <person name="Du Y.Z."/>
            <person name="Fujiwara H."/>
            <person name="Lorenzen M."/>
            <person name="Maselli V."/>
            <person name="Osanai M."/>
            <person name="Park Y."/>
            <person name="Robertson H.M."/>
            <person name="Tu Z."/>
            <person name="Wang J.J."/>
            <person name="Wang S."/>
            <person name="Richards S."/>
            <person name="Song H."/>
            <person name="Zhang L."/>
            <person name="Sodergren E."/>
            <person name="Werner D."/>
            <person name="Stanke M."/>
            <person name="Morgenstern B."/>
            <person name="Solovyev V."/>
            <person name="Kosarev P."/>
            <person name="Brown G."/>
            <person name="Chen H.C."/>
            <person name="Ermolaeva O."/>
            <person name="Hlavina W."/>
            <person name="Kapustin Y."/>
            <person name="Kiryutin B."/>
            <person name="Kitts P."/>
            <person name="Maglott D."/>
            <person name="Pruitt K."/>
            <person name="Sapojnikov V."/>
            <person name="Souvorov A."/>
            <person name="Mackey A.J."/>
            <person name="Waterhouse R.M."/>
            <person name="Wyder S."/>
            <person name="Zdobnov E.M."/>
            <person name="Zdobnov E.M."/>
            <person name="Wyder S."/>
            <person name="Kriventseva E.V."/>
            <person name="Kadowaki T."/>
            <person name="Bork P."/>
            <person name="Aranda M."/>
            <person name="Bao R."/>
            <person name="Beermann A."/>
            <person name="Berns N."/>
            <person name="Bolognesi R."/>
            <person name="Bonneton F."/>
            <person name="Bopp D."/>
            <person name="Brown S.J."/>
            <person name="Bucher G."/>
            <person name="Butts T."/>
            <person name="Chaumot A."/>
            <person name="Denell R.E."/>
            <person name="Ferrier D.E."/>
            <person name="Friedrich M."/>
            <person name="Gordon C.M."/>
            <person name="Jindra M."/>
            <person name="Klingler M."/>
            <person name="Lan Q."/>
            <person name="Lattorff H.M."/>
            <person name="Laudet V."/>
            <person name="von Levetsow C."/>
            <person name="Liu Z."/>
            <person name="Lutz R."/>
            <person name="Lynch J.A."/>
            <person name="da Fonseca R.N."/>
            <person name="Posnien N."/>
            <person name="Reuter R."/>
            <person name="Roth S."/>
            <person name="Savard J."/>
            <person name="Schinko J.B."/>
            <person name="Schmitt C."/>
            <person name="Schoppmeier M."/>
            <person name="Schroder R."/>
            <person name="Shippy T.D."/>
            <person name="Simonnet F."/>
            <person name="Marques-Souza H."/>
            <person name="Tautz D."/>
            <person name="Tomoyasu Y."/>
            <person name="Trauner J."/>
            <person name="Van der Zee M."/>
            <person name="Vervoort M."/>
            <person name="Wittkopp N."/>
            <person name="Wimmer E.A."/>
            <person name="Yang X."/>
            <person name="Jones A.K."/>
            <person name="Sattelle D.B."/>
            <person name="Ebert P.R."/>
            <person name="Nelson D."/>
            <person name="Scott J.G."/>
            <person name="Beeman R.W."/>
            <person name="Muthukrishnan S."/>
            <person name="Kramer K.J."/>
            <person name="Arakane Y."/>
            <person name="Beeman R.W."/>
            <person name="Zhu Q."/>
            <person name="Hogenkamp D."/>
            <person name="Dixit R."/>
            <person name="Oppert B."/>
            <person name="Jiang H."/>
            <person name="Zou Z."/>
            <person name="Marshall J."/>
            <person name="Elpidina E."/>
            <person name="Vinokurov K."/>
            <person name="Oppert C."/>
            <person name="Zou Z."/>
            <person name="Evans J."/>
            <person name="Lu Z."/>
            <person name="Zhao P."/>
            <person name="Sumathipala N."/>
            <person name="Altincicek B."/>
            <person name="Vilcinskas A."/>
            <person name="Williams M."/>
            <person name="Hultmark D."/>
            <person name="Hetru C."/>
            <person name="Jiang H."/>
            <person name="Grimmelikhuijzen C.J."/>
            <person name="Hauser F."/>
            <person name="Cazzamali G."/>
            <person name="Williamson M."/>
            <person name="Park Y."/>
            <person name="Li B."/>
            <person name="Tanaka Y."/>
            <person name="Predel R."/>
            <person name="Neupert S."/>
            <person name="Schachtner J."/>
            <person name="Verleyen P."/>
            <person name="Raible F."/>
            <person name="Bork P."/>
            <person name="Friedrich M."/>
            <person name="Walden K.K."/>
            <person name="Robertson H.M."/>
            <person name="Angeli S."/>
            <person name="Foret S."/>
            <person name="Bucher G."/>
            <person name="Schuetz S."/>
            <person name="Maleszka R."/>
            <person name="Wimmer E.A."/>
            <person name="Beeman R.W."/>
            <person name="Lorenzen M."/>
            <person name="Tomoyasu Y."/>
            <person name="Miller S.C."/>
            <person name="Grossmann D."/>
            <person name="Bucher G."/>
        </authorList>
    </citation>
    <scope>NUCLEOTIDE SEQUENCE [LARGE SCALE GENOMIC DNA]</scope>
    <source>
        <strain evidence="9 10">Georgia GA2</strain>
    </source>
</reference>
<feature type="transmembrane region" description="Helical" evidence="7">
    <location>
        <begin position="459"/>
        <end position="478"/>
    </location>
</feature>
<proteinExistence type="inferred from homology"/>
<feature type="compositionally biased region" description="Acidic residues" evidence="6">
    <location>
        <begin position="614"/>
        <end position="625"/>
    </location>
</feature>
<feature type="region of interest" description="Disordered" evidence="6">
    <location>
        <begin position="79"/>
        <end position="113"/>
    </location>
</feature>
<comment type="similarity">
    <text evidence="2">Belongs to the monovalent cation:proton antiporter 1 (CPA1) transporter (TC 2.A.36) family.</text>
</comment>
<dbReference type="GO" id="GO:1902600">
    <property type="term" value="P:proton transmembrane transport"/>
    <property type="evidence" value="ECO:0007669"/>
    <property type="project" value="InterPro"/>
</dbReference>
<dbReference type="OrthoDB" id="423807at2759"/>
<dbReference type="Proteomes" id="UP000007266">
    <property type="component" value="Linkage group 5"/>
</dbReference>
<feature type="transmembrane region" description="Helical" evidence="7">
    <location>
        <begin position="490"/>
        <end position="513"/>
    </location>
</feature>
<dbReference type="PANTHER" id="PTHR31102:SF1">
    <property type="entry name" value="CATION_H+ EXCHANGER DOMAIN-CONTAINING PROTEIN"/>
    <property type="match status" value="1"/>
</dbReference>
<feature type="transmembrane region" description="Helical" evidence="7">
    <location>
        <begin position="403"/>
        <end position="422"/>
    </location>
</feature>
<dbReference type="eggNOG" id="KOG3826">
    <property type="taxonomic scope" value="Eukaryota"/>
</dbReference>
<feature type="domain" description="Cation/H+ exchanger transmembrane" evidence="8">
    <location>
        <begin position="201"/>
        <end position="571"/>
    </location>
</feature>
<keyword evidence="5 7" id="KW-0472">Membrane</keyword>
<dbReference type="STRING" id="7070.D6WP20"/>
<feature type="transmembrane region" description="Helical" evidence="7">
    <location>
        <begin position="276"/>
        <end position="296"/>
    </location>
</feature>
<evidence type="ECO:0000256" key="4">
    <source>
        <dbReference type="ARBA" id="ARBA00022989"/>
    </source>
</evidence>
<evidence type="ECO:0000259" key="8">
    <source>
        <dbReference type="Pfam" id="PF00999"/>
    </source>
</evidence>
<evidence type="ECO:0000256" key="6">
    <source>
        <dbReference type="SAM" id="MobiDB-lite"/>
    </source>
</evidence>
<dbReference type="Gene3D" id="1.20.1530.20">
    <property type="match status" value="1"/>
</dbReference>
<dbReference type="GO" id="GO:0098662">
    <property type="term" value="P:inorganic cation transmembrane transport"/>
    <property type="evidence" value="ECO:0000318"/>
    <property type="project" value="GO_Central"/>
</dbReference>
<evidence type="ECO:0000313" key="10">
    <source>
        <dbReference type="Proteomes" id="UP000007266"/>
    </source>
</evidence>
<dbReference type="InterPro" id="IPR038770">
    <property type="entry name" value="Na+/solute_symporter_sf"/>
</dbReference>
<evidence type="ECO:0000256" key="7">
    <source>
        <dbReference type="SAM" id="Phobius"/>
    </source>
</evidence>
<dbReference type="HOGENOM" id="CLU_018415_3_0_1"/>
<evidence type="ECO:0000313" key="9">
    <source>
        <dbReference type="EMBL" id="EFA03176.1"/>
    </source>
</evidence>
<feature type="transmembrane region" description="Helical" evidence="7">
    <location>
        <begin position="302"/>
        <end position="323"/>
    </location>
</feature>
<keyword evidence="3 7" id="KW-0812">Transmembrane</keyword>
<dbReference type="Pfam" id="PF00999">
    <property type="entry name" value="Na_H_Exchanger"/>
    <property type="match status" value="1"/>
</dbReference>
<feature type="transmembrane region" description="Helical" evidence="7">
    <location>
        <begin position="335"/>
        <end position="357"/>
    </location>
</feature>
<keyword evidence="10" id="KW-1185">Reference proteome</keyword>
<dbReference type="OMA" id="DERNWAN"/>
<evidence type="ECO:0000256" key="2">
    <source>
        <dbReference type="ARBA" id="ARBA00007367"/>
    </source>
</evidence>
<evidence type="ECO:0000256" key="3">
    <source>
        <dbReference type="ARBA" id="ARBA00022692"/>
    </source>
</evidence>
<feature type="compositionally biased region" description="Polar residues" evidence="6">
    <location>
        <begin position="627"/>
        <end position="636"/>
    </location>
</feature>
<protein>
    <submittedName>
        <fullName evidence="9">Mitochondrial sodium/hydrogen exchanger 9B2-like Protein</fullName>
    </submittedName>
</protein>
<comment type="subcellular location">
    <subcellularLocation>
        <location evidence="1">Membrane</location>
        <topology evidence="1">Multi-pass membrane protein</topology>
    </subcellularLocation>
</comment>
<dbReference type="FunCoup" id="D6WP20">
    <property type="interactions" value="1"/>
</dbReference>
<name>D6WP20_TRICA</name>
<accession>D6WP20</accession>
<reference evidence="9 10" key="2">
    <citation type="journal article" date="2010" name="Nucleic Acids Res.">
        <title>BeetleBase in 2010: revisions to provide comprehensive genomic information for Tribolium castaneum.</title>
        <authorList>
            <person name="Kim H.S."/>
            <person name="Murphy T."/>
            <person name="Xia J."/>
            <person name="Caragea D."/>
            <person name="Park Y."/>
            <person name="Beeman R.W."/>
            <person name="Lorenzen M.D."/>
            <person name="Butcher S."/>
            <person name="Manak J.R."/>
            <person name="Brown S.J."/>
        </authorList>
    </citation>
    <scope>GENOME REANNOTATION</scope>
    <source>
        <strain evidence="9 10">Georgia GA2</strain>
    </source>
</reference>
<feature type="compositionally biased region" description="Polar residues" evidence="6">
    <location>
        <begin position="79"/>
        <end position="88"/>
    </location>
</feature>
<feature type="transmembrane region" description="Helical" evidence="7">
    <location>
        <begin position="525"/>
        <end position="542"/>
    </location>
</feature>
<evidence type="ECO:0000256" key="1">
    <source>
        <dbReference type="ARBA" id="ARBA00004141"/>
    </source>
</evidence>
<gene>
    <name evidence="9" type="primary">AUGUSTUS-3.0.2_13096</name>
    <name evidence="9" type="ORF">TcasGA2_TC013096</name>
</gene>
<feature type="region of interest" description="Disordered" evidence="6">
    <location>
        <begin position="612"/>
        <end position="643"/>
    </location>
</feature>
<feature type="region of interest" description="Disordered" evidence="6">
    <location>
        <begin position="1"/>
        <end position="23"/>
    </location>
</feature>
<dbReference type="InterPro" id="IPR051843">
    <property type="entry name" value="CPA1_transporter"/>
</dbReference>
<evidence type="ECO:0000256" key="5">
    <source>
        <dbReference type="ARBA" id="ARBA00023136"/>
    </source>
</evidence>
<dbReference type="GO" id="GO:0016020">
    <property type="term" value="C:membrane"/>
    <property type="evidence" value="ECO:0007669"/>
    <property type="project" value="UniProtKB-SubCell"/>
</dbReference>
<dbReference type="InParanoid" id="D6WP20"/>
<dbReference type="PhylomeDB" id="D6WP20"/>
<organism evidence="9 10">
    <name type="scientific">Tribolium castaneum</name>
    <name type="common">Red flour beetle</name>
    <dbReference type="NCBI Taxonomy" id="7070"/>
    <lineage>
        <taxon>Eukaryota</taxon>
        <taxon>Metazoa</taxon>
        <taxon>Ecdysozoa</taxon>
        <taxon>Arthropoda</taxon>
        <taxon>Hexapoda</taxon>
        <taxon>Insecta</taxon>
        <taxon>Pterygota</taxon>
        <taxon>Neoptera</taxon>
        <taxon>Endopterygota</taxon>
        <taxon>Coleoptera</taxon>
        <taxon>Polyphaga</taxon>
        <taxon>Cucujiformia</taxon>
        <taxon>Tenebrionidae</taxon>
        <taxon>Tenebrionidae incertae sedis</taxon>
        <taxon>Tribolium</taxon>
    </lineage>
</organism>
<keyword evidence="4 7" id="KW-1133">Transmembrane helix</keyword>